<dbReference type="Pfam" id="PF08240">
    <property type="entry name" value="ADH_N"/>
    <property type="match status" value="1"/>
</dbReference>
<dbReference type="EMBL" id="WELG01000236">
    <property type="protein sequence ID" value="KAB7519072.1"/>
    <property type="molecule type" value="Genomic_DNA"/>
</dbReference>
<dbReference type="Proteomes" id="UP000429785">
    <property type="component" value="Unassembled WGS sequence"/>
</dbReference>
<dbReference type="AlphaFoldDB" id="A0A6I1DVP3"/>
<gene>
    <name evidence="2" type="ORF">F8C76_18595</name>
</gene>
<evidence type="ECO:0000259" key="1">
    <source>
        <dbReference type="Pfam" id="PF08240"/>
    </source>
</evidence>
<feature type="domain" description="Alcohol dehydrogenase-like N-terminal" evidence="1">
    <location>
        <begin position="1"/>
        <end position="54"/>
    </location>
</feature>
<dbReference type="PANTHER" id="PTHR11695">
    <property type="entry name" value="ALCOHOL DEHYDROGENASE RELATED"/>
    <property type="match status" value="1"/>
</dbReference>
<accession>A0A6I1DVP3</accession>
<name>A0A6I1DVP3_9FLAO</name>
<proteinExistence type="predicted"/>
<dbReference type="InterPro" id="IPR013154">
    <property type="entry name" value="ADH-like_N"/>
</dbReference>
<dbReference type="InterPro" id="IPR011032">
    <property type="entry name" value="GroES-like_sf"/>
</dbReference>
<feature type="non-terminal residue" evidence="2">
    <location>
        <position position="100"/>
    </location>
</feature>
<reference evidence="2 3" key="1">
    <citation type="submission" date="2019-10" db="EMBL/GenBank/DDBJ databases">
        <title>Muricauda olearia CL-SS4 JCM15563 genome.</title>
        <authorList>
            <person name="Liu L."/>
        </authorList>
    </citation>
    <scope>NUCLEOTIDE SEQUENCE [LARGE SCALE GENOMIC DNA]</scope>
    <source>
        <strain evidence="2 3">CL-SS4</strain>
    </source>
</reference>
<sequence>LGMDFAGTIESVGAGVTSFTSGDEVYGCAGGLADLQGALAEYIPADARLVAHKPKRLSMREAAALPLVGITAYEGLQRAGASAGQTLLVHGGTGGVGHVA</sequence>
<dbReference type="Gene3D" id="3.90.180.10">
    <property type="entry name" value="Medium-chain alcohol dehydrogenases, catalytic domain"/>
    <property type="match status" value="1"/>
</dbReference>
<dbReference type="InterPro" id="IPR050700">
    <property type="entry name" value="YIM1/Zinc_Alcohol_DH_Fams"/>
</dbReference>
<comment type="caution">
    <text evidence="2">The sequence shown here is derived from an EMBL/GenBank/DDBJ whole genome shotgun (WGS) entry which is preliminary data.</text>
</comment>
<evidence type="ECO:0000313" key="3">
    <source>
        <dbReference type="Proteomes" id="UP000429785"/>
    </source>
</evidence>
<dbReference type="SUPFAM" id="SSF50129">
    <property type="entry name" value="GroES-like"/>
    <property type="match status" value="1"/>
</dbReference>
<protein>
    <submittedName>
        <fullName evidence="2">Quinone oxidoreductase</fullName>
    </submittedName>
</protein>
<evidence type="ECO:0000313" key="2">
    <source>
        <dbReference type="EMBL" id="KAB7519072.1"/>
    </source>
</evidence>
<organism evidence="2 3">
    <name type="scientific">Flagellimonas olearia</name>
    <dbReference type="NCBI Taxonomy" id="552546"/>
    <lineage>
        <taxon>Bacteria</taxon>
        <taxon>Pseudomonadati</taxon>
        <taxon>Bacteroidota</taxon>
        <taxon>Flavobacteriia</taxon>
        <taxon>Flavobacteriales</taxon>
        <taxon>Flavobacteriaceae</taxon>
        <taxon>Flagellimonas</taxon>
    </lineage>
</organism>
<feature type="non-terminal residue" evidence="2">
    <location>
        <position position="1"/>
    </location>
</feature>
<dbReference type="PANTHER" id="PTHR11695:SF294">
    <property type="entry name" value="RETICULON-4-INTERACTING PROTEIN 1, MITOCHONDRIAL"/>
    <property type="match status" value="1"/>
</dbReference>
<dbReference type="Gene3D" id="3.40.50.720">
    <property type="entry name" value="NAD(P)-binding Rossmann-like Domain"/>
    <property type="match status" value="1"/>
</dbReference>